<evidence type="ECO:0000256" key="7">
    <source>
        <dbReference type="ARBA" id="ARBA00022517"/>
    </source>
</evidence>
<dbReference type="GO" id="GO:0005524">
    <property type="term" value="F:ATP binding"/>
    <property type="evidence" value="ECO:0007669"/>
    <property type="project" value="UniProtKB-KW"/>
</dbReference>
<evidence type="ECO:0000256" key="12">
    <source>
        <dbReference type="ARBA" id="ARBA00022777"/>
    </source>
</evidence>
<keyword evidence="9 19" id="KW-0808">Transferase</keyword>
<evidence type="ECO:0000256" key="6">
    <source>
        <dbReference type="ARBA" id="ARBA00022490"/>
    </source>
</evidence>
<comment type="caution">
    <text evidence="25">The sequence shown here is derived from an EMBL/GenBank/DDBJ whole genome shotgun (WGS) entry which is preliminary data.</text>
</comment>
<feature type="active site" description="4-aspartylphosphate intermediate" evidence="20">
    <location>
        <position position="391"/>
    </location>
</feature>
<feature type="binding site" evidence="22">
    <location>
        <position position="391"/>
    </location>
    <ligand>
        <name>Mg(2+)</name>
        <dbReference type="ChEBI" id="CHEBI:18420"/>
    </ligand>
</feature>
<dbReference type="PIRSF" id="PIRSF038147">
    <property type="entry name" value="Ser/Thr_PK_RIO1"/>
    <property type="match status" value="1"/>
</dbReference>
<feature type="binding site" evidence="21">
    <location>
        <position position="325"/>
    </location>
    <ligand>
        <name>ATP</name>
        <dbReference type="ChEBI" id="CHEBI:30616"/>
    </ligand>
</feature>
<dbReference type="STRING" id="177199.A0A420YJM8"/>
<dbReference type="InterPro" id="IPR018934">
    <property type="entry name" value="RIO_dom"/>
</dbReference>
<dbReference type="Proteomes" id="UP000275385">
    <property type="component" value="Unassembled WGS sequence"/>
</dbReference>
<keyword evidence="26" id="KW-1185">Reference proteome</keyword>
<dbReference type="Gene3D" id="3.30.200.20">
    <property type="entry name" value="Phosphorylase Kinase, domain 1"/>
    <property type="match status" value="1"/>
</dbReference>
<evidence type="ECO:0000256" key="3">
    <source>
        <dbReference type="ARBA" id="ARBA00009196"/>
    </source>
</evidence>
<dbReference type="Gene3D" id="1.10.510.10">
    <property type="entry name" value="Transferase(Phosphotransferase) domain 1"/>
    <property type="match status" value="1"/>
</dbReference>
<evidence type="ECO:0000256" key="11">
    <source>
        <dbReference type="ARBA" id="ARBA00022741"/>
    </source>
</evidence>
<evidence type="ECO:0000256" key="4">
    <source>
        <dbReference type="ARBA" id="ARBA00012513"/>
    </source>
</evidence>
<keyword evidence="6" id="KW-0963">Cytoplasm</keyword>
<feature type="active site" description="Proton acceptor" evidence="20">
    <location>
        <position position="374"/>
    </location>
</feature>
<comment type="subcellular location">
    <subcellularLocation>
        <location evidence="2">Cytoplasm</location>
    </subcellularLocation>
</comment>
<dbReference type="SMART" id="SM00090">
    <property type="entry name" value="RIO"/>
    <property type="match status" value="1"/>
</dbReference>
<evidence type="ECO:0000256" key="2">
    <source>
        <dbReference type="ARBA" id="ARBA00004496"/>
    </source>
</evidence>
<dbReference type="GO" id="GO:0016887">
    <property type="term" value="F:ATP hydrolysis activity"/>
    <property type="evidence" value="ECO:0007669"/>
    <property type="project" value="RHEA"/>
</dbReference>
<evidence type="ECO:0000256" key="17">
    <source>
        <dbReference type="ARBA" id="ARBA00048679"/>
    </source>
</evidence>
<dbReference type="FunFam" id="3.30.200.20:FF:000148">
    <property type="entry name" value="Serine/threonine-protein kinase RIO1"/>
    <property type="match status" value="1"/>
</dbReference>
<feature type="region of interest" description="Disordered" evidence="23">
    <location>
        <begin position="521"/>
        <end position="608"/>
    </location>
</feature>
<dbReference type="GO" id="GO:0004674">
    <property type="term" value="F:protein serine/threonine kinase activity"/>
    <property type="evidence" value="ECO:0007669"/>
    <property type="project" value="UniProtKB-KW"/>
</dbReference>
<dbReference type="EC" id="2.7.11.1" evidence="4 19"/>
<evidence type="ECO:0000256" key="18">
    <source>
        <dbReference type="ARBA" id="ARBA00049360"/>
    </source>
</evidence>
<feature type="binding site" evidence="21">
    <location>
        <position position="253"/>
    </location>
    <ligand>
        <name>ATP</name>
        <dbReference type="ChEBI" id="CHEBI:30616"/>
    </ligand>
</feature>
<dbReference type="PROSITE" id="PS01245">
    <property type="entry name" value="RIO1"/>
    <property type="match status" value="1"/>
</dbReference>
<dbReference type="FunFam" id="1.10.510.10:FF:000232">
    <property type="entry name" value="Serine/threonine-protein kinase RIO1"/>
    <property type="match status" value="1"/>
</dbReference>
<dbReference type="InterPro" id="IPR018935">
    <property type="entry name" value="RIO_kinase_CS"/>
</dbReference>
<evidence type="ECO:0000256" key="15">
    <source>
        <dbReference type="ARBA" id="ARBA00022842"/>
    </source>
</evidence>
<gene>
    <name evidence="25" type="primary">RIO1</name>
    <name evidence="25" type="ORF">DL546_008273</name>
</gene>
<proteinExistence type="inferred from homology"/>
<keyword evidence="10" id="KW-0479">Metal-binding</keyword>
<evidence type="ECO:0000256" key="16">
    <source>
        <dbReference type="ARBA" id="ARBA00047899"/>
    </source>
</evidence>
<dbReference type="AlphaFoldDB" id="A0A420YJM8"/>
<evidence type="ECO:0000256" key="1">
    <source>
        <dbReference type="ARBA" id="ARBA00001946"/>
    </source>
</evidence>
<name>A0A420YJM8_9PEZI</name>
<dbReference type="InterPro" id="IPR000687">
    <property type="entry name" value="RIO_kinase"/>
</dbReference>
<dbReference type="GO" id="GO:0042254">
    <property type="term" value="P:ribosome biogenesis"/>
    <property type="evidence" value="ECO:0007669"/>
    <property type="project" value="UniProtKB-KW"/>
</dbReference>
<dbReference type="InterPro" id="IPR011009">
    <property type="entry name" value="Kinase-like_dom_sf"/>
</dbReference>
<evidence type="ECO:0000256" key="22">
    <source>
        <dbReference type="PIRSR" id="PIRSR038147-3"/>
    </source>
</evidence>
<evidence type="ECO:0000256" key="23">
    <source>
        <dbReference type="SAM" id="MobiDB-lite"/>
    </source>
</evidence>
<comment type="cofactor">
    <cofactor evidence="1 22">
        <name>Mg(2+)</name>
        <dbReference type="ChEBI" id="CHEBI:18420"/>
    </cofactor>
</comment>
<sequence>MVQDESSGVLMIQSYSPRPGIKVLLGPARFQSARTSLLPDWTISTLQAAIMTSNQTPGANSAAAPHEPPYTYTANQGYQPMEDIPAELVHAAPRDGQILDEDDENDLQDVFDDDEDFNDEEYDMDGDMTKSYNRQRQMNSQTDGPAAMPRSNLQKPKANTISNIDDQISALSKHAAKIRLDNVKQGQERDKDKADRATSELVLDQRTRMILLQMINRGIVSEIHGAISTGKEANVYGAVLHEEDGQQLQRAVKIYKTSILVFKDREKYITGEHRFKGGAEKGNNRKMVKLWAEKEFRNLRRLHAAGIHCPEPIKLKLHVLVMEFLGDRKGWAYPRLRDANLTGDDVEQQWRTLYIQLLGIMRKMYQVCRLVHADLSEYNILYHNKQLYIIDVSQSVEHDHPRSLEFLRMDIKNVGDFFRRQGVDTLADRDIFNFITAPEGPVDEPEVSKAIEHLYEVRPQAADDESAAAEREVDNEVFRQQYIPQTLEQVYDIERDAHKLGEGQGDDLVYKNLLAEQVVVPKDGKQGEEQNGMQEAEEASSTEGDSDDDSEDESRFEKGKPRGKKHEDKDEKRQHKAAVKEAKREKRKEKMPKHLKKKLVSTTSRKKH</sequence>
<evidence type="ECO:0000313" key="26">
    <source>
        <dbReference type="Proteomes" id="UP000275385"/>
    </source>
</evidence>
<evidence type="ECO:0000259" key="24">
    <source>
        <dbReference type="SMART" id="SM00090"/>
    </source>
</evidence>
<keyword evidence="12 19" id="KW-0418">Kinase</keyword>
<evidence type="ECO:0000256" key="5">
    <source>
        <dbReference type="ARBA" id="ARBA00016038"/>
    </source>
</evidence>
<feature type="compositionally biased region" description="Acidic residues" evidence="23">
    <location>
        <begin position="535"/>
        <end position="552"/>
    </location>
</feature>
<keyword evidence="8 19" id="KW-0723">Serine/threonine-protein kinase</keyword>
<dbReference type="InterPro" id="IPR017407">
    <property type="entry name" value="Ser/Thr_kinase_Rio1"/>
</dbReference>
<evidence type="ECO:0000256" key="20">
    <source>
        <dbReference type="PIRSR" id="PIRSR038147-1"/>
    </source>
</evidence>
<organism evidence="25 26">
    <name type="scientific">Coniochaeta pulveracea</name>
    <dbReference type="NCBI Taxonomy" id="177199"/>
    <lineage>
        <taxon>Eukaryota</taxon>
        <taxon>Fungi</taxon>
        <taxon>Dikarya</taxon>
        <taxon>Ascomycota</taxon>
        <taxon>Pezizomycotina</taxon>
        <taxon>Sordariomycetes</taxon>
        <taxon>Sordariomycetidae</taxon>
        <taxon>Coniochaetales</taxon>
        <taxon>Coniochaetaceae</taxon>
        <taxon>Coniochaeta</taxon>
    </lineage>
</organism>
<evidence type="ECO:0000256" key="10">
    <source>
        <dbReference type="ARBA" id="ARBA00022723"/>
    </source>
</evidence>
<accession>A0A420YJM8</accession>
<protein>
    <recommendedName>
        <fullName evidence="5 19">Serine/threonine-protein kinase RIO1</fullName>
        <ecNumber evidence="4 19">2.7.11.1</ecNumber>
    </recommendedName>
</protein>
<dbReference type="InterPro" id="IPR051272">
    <property type="entry name" value="RIO-type_Ser/Thr_kinase"/>
</dbReference>
<feature type="binding site" evidence="22">
    <location>
        <position position="379"/>
    </location>
    <ligand>
        <name>Mg(2+)</name>
        <dbReference type="ChEBI" id="CHEBI:18420"/>
    </ligand>
</feature>
<feature type="compositionally biased region" description="Basic and acidic residues" evidence="23">
    <location>
        <begin position="553"/>
        <end position="584"/>
    </location>
</feature>
<comment type="similarity">
    <text evidence="3 19">Belongs to the protein kinase superfamily. RIO-type Ser/Thr kinase family.</text>
</comment>
<dbReference type="Pfam" id="PF01163">
    <property type="entry name" value="RIO1"/>
    <property type="match status" value="1"/>
</dbReference>
<feature type="domain" description="RIO kinase" evidence="24">
    <location>
        <begin position="192"/>
        <end position="437"/>
    </location>
</feature>
<evidence type="ECO:0000256" key="8">
    <source>
        <dbReference type="ARBA" id="ARBA00022527"/>
    </source>
</evidence>
<dbReference type="EMBL" id="QVQW01000006">
    <property type="protein sequence ID" value="RKU48070.1"/>
    <property type="molecule type" value="Genomic_DNA"/>
</dbReference>
<dbReference type="GO" id="GO:0005737">
    <property type="term" value="C:cytoplasm"/>
    <property type="evidence" value="ECO:0007669"/>
    <property type="project" value="UniProtKB-SubCell"/>
</dbReference>
<dbReference type="GO" id="GO:0106310">
    <property type="term" value="F:protein serine kinase activity"/>
    <property type="evidence" value="ECO:0007669"/>
    <property type="project" value="RHEA"/>
</dbReference>
<reference evidence="25 26" key="1">
    <citation type="submission" date="2018-08" db="EMBL/GenBank/DDBJ databases">
        <title>Draft genome of the lignicolous fungus Coniochaeta pulveracea.</title>
        <authorList>
            <person name="Borstlap C.J."/>
            <person name="De Witt R.N."/>
            <person name="Botha A."/>
            <person name="Volschenk H."/>
        </authorList>
    </citation>
    <scope>NUCLEOTIDE SEQUENCE [LARGE SCALE GENOMIC DNA]</scope>
    <source>
        <strain evidence="25 26">CAB683</strain>
    </source>
</reference>
<evidence type="ECO:0000256" key="13">
    <source>
        <dbReference type="ARBA" id="ARBA00022801"/>
    </source>
</evidence>
<comment type="catalytic activity">
    <reaction evidence="16 19">
        <text>L-threonyl-[protein] + ATP = O-phospho-L-threonyl-[protein] + ADP + H(+)</text>
        <dbReference type="Rhea" id="RHEA:46608"/>
        <dbReference type="Rhea" id="RHEA-COMP:11060"/>
        <dbReference type="Rhea" id="RHEA-COMP:11605"/>
        <dbReference type="ChEBI" id="CHEBI:15378"/>
        <dbReference type="ChEBI" id="CHEBI:30013"/>
        <dbReference type="ChEBI" id="CHEBI:30616"/>
        <dbReference type="ChEBI" id="CHEBI:61977"/>
        <dbReference type="ChEBI" id="CHEBI:456216"/>
        <dbReference type="EC" id="2.7.11.1"/>
    </reaction>
</comment>
<keyword evidence="11 19" id="KW-0547">Nucleotide-binding</keyword>
<feature type="compositionally biased region" description="Basic residues" evidence="23">
    <location>
        <begin position="585"/>
        <end position="608"/>
    </location>
</feature>
<dbReference type="CDD" id="cd05147">
    <property type="entry name" value="RIO1_euk"/>
    <property type="match status" value="1"/>
</dbReference>
<evidence type="ECO:0000256" key="21">
    <source>
        <dbReference type="PIRSR" id="PIRSR038147-2"/>
    </source>
</evidence>
<evidence type="ECO:0000256" key="9">
    <source>
        <dbReference type="ARBA" id="ARBA00022679"/>
    </source>
</evidence>
<dbReference type="SUPFAM" id="SSF56112">
    <property type="entry name" value="Protein kinase-like (PK-like)"/>
    <property type="match status" value="1"/>
</dbReference>
<keyword evidence="7" id="KW-0690">Ribosome biogenesis</keyword>
<evidence type="ECO:0000256" key="19">
    <source>
        <dbReference type="PIRNR" id="PIRNR038147"/>
    </source>
</evidence>
<dbReference type="OrthoDB" id="205248at2759"/>
<comment type="catalytic activity">
    <reaction evidence="18">
        <text>ATP + H2O = ADP + phosphate + H(+)</text>
        <dbReference type="Rhea" id="RHEA:13065"/>
        <dbReference type="ChEBI" id="CHEBI:15377"/>
        <dbReference type="ChEBI" id="CHEBI:15378"/>
        <dbReference type="ChEBI" id="CHEBI:30616"/>
        <dbReference type="ChEBI" id="CHEBI:43474"/>
        <dbReference type="ChEBI" id="CHEBI:456216"/>
    </reaction>
</comment>
<evidence type="ECO:0000256" key="14">
    <source>
        <dbReference type="ARBA" id="ARBA00022840"/>
    </source>
</evidence>
<comment type="catalytic activity">
    <reaction evidence="17 19">
        <text>L-seryl-[protein] + ATP = O-phospho-L-seryl-[protein] + ADP + H(+)</text>
        <dbReference type="Rhea" id="RHEA:17989"/>
        <dbReference type="Rhea" id="RHEA-COMP:9863"/>
        <dbReference type="Rhea" id="RHEA-COMP:11604"/>
        <dbReference type="ChEBI" id="CHEBI:15378"/>
        <dbReference type="ChEBI" id="CHEBI:29999"/>
        <dbReference type="ChEBI" id="CHEBI:30616"/>
        <dbReference type="ChEBI" id="CHEBI:83421"/>
        <dbReference type="ChEBI" id="CHEBI:456216"/>
        <dbReference type="EC" id="2.7.11.1"/>
    </reaction>
</comment>
<dbReference type="GO" id="GO:0046872">
    <property type="term" value="F:metal ion binding"/>
    <property type="evidence" value="ECO:0007669"/>
    <property type="project" value="UniProtKB-KW"/>
</dbReference>
<dbReference type="PANTHER" id="PTHR45723">
    <property type="entry name" value="SERINE/THREONINE-PROTEIN KINASE RIO1"/>
    <property type="match status" value="1"/>
</dbReference>
<evidence type="ECO:0000313" key="25">
    <source>
        <dbReference type="EMBL" id="RKU48070.1"/>
    </source>
</evidence>
<keyword evidence="15" id="KW-0460">Magnesium</keyword>
<keyword evidence="13" id="KW-0378">Hydrolase</keyword>
<keyword evidence="14 19" id="KW-0067">ATP-binding</keyword>